<dbReference type="SUPFAM" id="SSF51569">
    <property type="entry name" value="Aldolase"/>
    <property type="match status" value="1"/>
</dbReference>
<dbReference type="AlphaFoldDB" id="L2GLK9"/>
<gene>
    <name evidence="6" type="ORF">VICG_01125</name>
</gene>
<comment type="pathway">
    <text evidence="1">Carbohydrate degradation; glycolysis; D-glyceraldehyde 3-phosphate and glycerone phosphate from D-glucose: step 4/4.</text>
</comment>
<evidence type="ECO:0000256" key="3">
    <source>
        <dbReference type="ARBA" id="ARBA00013068"/>
    </source>
</evidence>
<evidence type="ECO:0000256" key="4">
    <source>
        <dbReference type="ARBA" id="ARBA00023152"/>
    </source>
</evidence>
<dbReference type="NCBIfam" id="NF033379">
    <property type="entry name" value="FrucBisAld_I"/>
    <property type="match status" value="1"/>
</dbReference>
<comment type="similarity">
    <text evidence="2">Belongs to the class I fructose-bisphosphate aldolase family.</text>
</comment>
<evidence type="ECO:0000256" key="2">
    <source>
        <dbReference type="ARBA" id="ARBA00010387"/>
    </source>
</evidence>
<dbReference type="OrthoDB" id="36455at2759"/>
<dbReference type="OMA" id="WRAVITI"/>
<dbReference type="VEuPathDB" id="MicrosporidiaDB:VICG_01125"/>
<dbReference type="InterPro" id="IPR000741">
    <property type="entry name" value="FBA_I"/>
</dbReference>
<keyword evidence="7" id="KW-1185">Reference proteome</keyword>
<accession>L2GLK9</accession>
<organism evidence="6 7">
    <name type="scientific">Vittaforma corneae (strain ATCC 50505)</name>
    <name type="common">Microsporidian parasite</name>
    <name type="synonym">Nosema corneum</name>
    <dbReference type="NCBI Taxonomy" id="993615"/>
    <lineage>
        <taxon>Eukaryota</taxon>
        <taxon>Fungi</taxon>
        <taxon>Fungi incertae sedis</taxon>
        <taxon>Microsporidia</taxon>
        <taxon>Nosematidae</taxon>
        <taxon>Vittaforma</taxon>
    </lineage>
</organism>
<dbReference type="Pfam" id="PF00274">
    <property type="entry name" value="Glycolytic"/>
    <property type="match status" value="1"/>
</dbReference>
<dbReference type="InParanoid" id="L2GLK9"/>
<dbReference type="GO" id="GO:0006096">
    <property type="term" value="P:glycolytic process"/>
    <property type="evidence" value="ECO:0007669"/>
    <property type="project" value="UniProtKB-UniPathway"/>
</dbReference>
<evidence type="ECO:0000313" key="7">
    <source>
        <dbReference type="Proteomes" id="UP000011082"/>
    </source>
</evidence>
<sequence>MQKTLRISDEEKFHLAMKVKKMLENDKGILAADEKSSTLEPKFTSHGIANTEENRIKFRDCIFSTPELEKYIGGVILNEETFGQCNSEGVSLVQHLTSRNIEVGVKMDKGLMDFGSNEKISVGIEDLENRIREDKFKVASFCKWRSLFKISEHRPSDSCIEQNCIVLCKYAIIAQKHGKVPILEPEISIEGCYSIDGMATVAKKIYSTLFLWANKMNLFLPGILLKCSFITEGSRYTHVQQPMDVGAINVSVIAESVPWALGGVLFLSGGHSTEESFEILSLIHKYNTYKGLVLSFSFCRALTGCVLEVWSGNNRNIKEAQRRFLSIVKECNKSNRKNEDLCNQ</sequence>
<name>L2GLK9_VITCO</name>
<dbReference type="Gene3D" id="3.20.20.70">
    <property type="entry name" value="Aldolase class I"/>
    <property type="match status" value="1"/>
</dbReference>
<keyword evidence="4" id="KW-0324">Glycolysis</keyword>
<dbReference type="EC" id="4.1.2.13" evidence="3"/>
<dbReference type="GeneID" id="19881836"/>
<dbReference type="PANTHER" id="PTHR11627">
    <property type="entry name" value="FRUCTOSE-BISPHOSPHATE ALDOLASE"/>
    <property type="match status" value="1"/>
</dbReference>
<keyword evidence="5" id="KW-0456">Lyase</keyword>
<dbReference type="UniPathway" id="UPA00109">
    <property type="reaction ID" value="UER00183"/>
</dbReference>
<dbReference type="EMBL" id="JH370138">
    <property type="protein sequence ID" value="ELA41773.1"/>
    <property type="molecule type" value="Genomic_DNA"/>
</dbReference>
<reference evidence="7" key="1">
    <citation type="submission" date="2011-05" db="EMBL/GenBank/DDBJ databases">
        <title>The genome sequence of Vittaforma corneae strain ATCC 50505.</title>
        <authorList>
            <consortium name="The Broad Institute Genome Sequencing Platform"/>
            <person name="Cuomo C."/>
            <person name="Didier E."/>
            <person name="Bowers L."/>
            <person name="Young S.K."/>
            <person name="Zeng Q."/>
            <person name="Gargeya S."/>
            <person name="Fitzgerald M."/>
            <person name="Haas B."/>
            <person name="Abouelleil A."/>
            <person name="Alvarado L."/>
            <person name="Arachchi H.M."/>
            <person name="Berlin A."/>
            <person name="Chapman S.B."/>
            <person name="Gearin G."/>
            <person name="Goldberg J."/>
            <person name="Griggs A."/>
            <person name="Gujja S."/>
            <person name="Hansen M."/>
            <person name="Heiman D."/>
            <person name="Howarth C."/>
            <person name="Larimer J."/>
            <person name="Lui A."/>
            <person name="MacDonald P.J.P."/>
            <person name="McCowen C."/>
            <person name="Montmayeur A."/>
            <person name="Murphy C."/>
            <person name="Neiman D."/>
            <person name="Pearson M."/>
            <person name="Priest M."/>
            <person name="Roberts A."/>
            <person name="Saif S."/>
            <person name="Shea T."/>
            <person name="Sisk P."/>
            <person name="Stolte C."/>
            <person name="Sykes S."/>
            <person name="Wortman J."/>
            <person name="Nusbaum C."/>
            <person name="Birren B."/>
        </authorList>
    </citation>
    <scope>NUCLEOTIDE SEQUENCE [LARGE SCALE GENOMIC DNA]</scope>
    <source>
        <strain evidence="7">ATCC 50505</strain>
    </source>
</reference>
<dbReference type="RefSeq" id="XP_007604571.1">
    <property type="nucleotide sequence ID" value="XM_007604509.1"/>
</dbReference>
<dbReference type="Proteomes" id="UP000011082">
    <property type="component" value="Unassembled WGS sequence"/>
</dbReference>
<dbReference type="InterPro" id="IPR013785">
    <property type="entry name" value="Aldolase_TIM"/>
</dbReference>
<proteinExistence type="inferred from homology"/>
<dbReference type="HOGENOM" id="CLU_031243_0_0_1"/>
<dbReference type="STRING" id="993615.L2GLK9"/>
<evidence type="ECO:0000256" key="1">
    <source>
        <dbReference type="ARBA" id="ARBA00004714"/>
    </source>
</evidence>
<dbReference type="GO" id="GO:0004332">
    <property type="term" value="F:fructose-bisphosphate aldolase activity"/>
    <property type="evidence" value="ECO:0007669"/>
    <property type="project" value="UniProtKB-EC"/>
</dbReference>
<protein>
    <recommendedName>
        <fullName evidence="3">fructose-bisphosphate aldolase</fullName>
        <ecNumber evidence="3">4.1.2.13</ecNumber>
    </recommendedName>
</protein>
<evidence type="ECO:0000313" key="6">
    <source>
        <dbReference type="EMBL" id="ELA41773.1"/>
    </source>
</evidence>
<evidence type="ECO:0000256" key="5">
    <source>
        <dbReference type="ARBA" id="ARBA00023239"/>
    </source>
</evidence>